<dbReference type="InterPro" id="IPR001590">
    <property type="entry name" value="Peptidase_M12B"/>
</dbReference>
<accession>A0A6B0V918</accession>
<comment type="caution">
    <text evidence="5">Lacks conserved residue(s) required for the propagation of feature annotation.</text>
</comment>
<dbReference type="PANTHER" id="PTHR11905:SF159">
    <property type="entry name" value="ADAM METALLOPROTEASE"/>
    <property type="match status" value="1"/>
</dbReference>
<dbReference type="Pfam" id="PF01421">
    <property type="entry name" value="Reprolysin"/>
    <property type="match status" value="1"/>
</dbReference>
<evidence type="ECO:0000259" key="7">
    <source>
        <dbReference type="PROSITE" id="PS50215"/>
    </source>
</evidence>
<keyword evidence="6" id="KW-0732">Signal</keyword>
<keyword evidence="3" id="KW-0862">Zinc</keyword>
<name>A0A6B0V918_IXORI</name>
<evidence type="ECO:0000256" key="4">
    <source>
        <dbReference type="ARBA" id="ARBA00023049"/>
    </source>
</evidence>
<keyword evidence="1 8" id="KW-0645">Protease</keyword>
<keyword evidence="4 8" id="KW-0482">Metalloprotease</keyword>
<dbReference type="SUPFAM" id="SSF55486">
    <property type="entry name" value="Metalloproteases ('zincins'), catalytic domain"/>
    <property type="match status" value="1"/>
</dbReference>
<dbReference type="PROSITE" id="PS50215">
    <property type="entry name" value="ADAM_MEPRO"/>
    <property type="match status" value="1"/>
</dbReference>
<protein>
    <submittedName>
        <fullName evidence="8">Putative secreted metalloprotease</fullName>
    </submittedName>
</protein>
<organism evidence="8">
    <name type="scientific">Ixodes ricinus</name>
    <name type="common">Common tick</name>
    <name type="synonym">Acarus ricinus</name>
    <dbReference type="NCBI Taxonomy" id="34613"/>
    <lineage>
        <taxon>Eukaryota</taxon>
        <taxon>Metazoa</taxon>
        <taxon>Ecdysozoa</taxon>
        <taxon>Arthropoda</taxon>
        <taxon>Chelicerata</taxon>
        <taxon>Arachnida</taxon>
        <taxon>Acari</taxon>
        <taxon>Parasitiformes</taxon>
        <taxon>Ixodida</taxon>
        <taxon>Ixodoidea</taxon>
        <taxon>Ixodidae</taxon>
        <taxon>Ixodinae</taxon>
        <taxon>Ixodes</taxon>
    </lineage>
</organism>
<evidence type="ECO:0000313" key="8">
    <source>
        <dbReference type="EMBL" id="MXU98743.1"/>
    </source>
</evidence>
<dbReference type="Gene3D" id="3.40.1620.60">
    <property type="match status" value="1"/>
</dbReference>
<sequence length="361" mass="41303">MFLVDFFVFLEVALLMFSCVNCFGGGSFDREKWRRDRCEWIGTIHLEIYLVLDTKYAAIHQENISQCRPYLETLVNNVEAYFWPFNCPDLIITLVGVKVLTSEEEKQFKKYKKFKNDTTEKLDPAFTLSMFNLWVINDTRFKDADVVYLLTSEEIRDYTVAYKLEMKAASYSLGPCHNRRTALSVDDGKTFSGVPAMVQQIARMLGINWDDSRSTDEPCRVTDGYIMSKNGEPTELANFSSCSYDIWTFNYFAPYTNKACFNRTAEAMVTENDELPANFFSGSDYCQVLSKRQNTTTCESPTGPENGAVDTPCHMRCCFENTNVTVNSPDGTRCDNETVCLQGTCVKERKRNITMLEINQA</sequence>
<evidence type="ECO:0000256" key="5">
    <source>
        <dbReference type="PROSITE-ProRule" id="PRU00276"/>
    </source>
</evidence>
<dbReference type="InterPro" id="IPR024079">
    <property type="entry name" value="MetalloPept_cat_dom_sf"/>
</dbReference>
<evidence type="ECO:0000256" key="1">
    <source>
        <dbReference type="ARBA" id="ARBA00022670"/>
    </source>
</evidence>
<evidence type="ECO:0000256" key="2">
    <source>
        <dbReference type="ARBA" id="ARBA00022801"/>
    </source>
</evidence>
<feature type="chain" id="PRO_5025512979" evidence="6">
    <location>
        <begin position="23"/>
        <end position="361"/>
    </location>
</feature>
<reference evidence="8" key="1">
    <citation type="submission" date="2019-12" db="EMBL/GenBank/DDBJ databases">
        <title>An insight into the sialome of adult female Ixodes ricinus ticks feeding for 6 days.</title>
        <authorList>
            <person name="Perner J."/>
            <person name="Ribeiro J.M.C."/>
        </authorList>
    </citation>
    <scope>NUCLEOTIDE SEQUENCE</scope>
    <source>
        <strain evidence="8">Semi-engorged</strain>
        <tissue evidence="8">Salivary glands</tissue>
    </source>
</reference>
<dbReference type="GO" id="GO:0004222">
    <property type="term" value="F:metalloendopeptidase activity"/>
    <property type="evidence" value="ECO:0007669"/>
    <property type="project" value="InterPro"/>
</dbReference>
<evidence type="ECO:0000256" key="3">
    <source>
        <dbReference type="ARBA" id="ARBA00022833"/>
    </source>
</evidence>
<feature type="domain" description="Peptidase M12B" evidence="7">
    <location>
        <begin position="44"/>
        <end position="245"/>
    </location>
</feature>
<dbReference type="EMBL" id="GIFC01016660">
    <property type="protein sequence ID" value="MXU98743.1"/>
    <property type="molecule type" value="Transcribed_RNA"/>
</dbReference>
<dbReference type="Gene3D" id="3.40.390.10">
    <property type="entry name" value="Collagenase (Catalytic Domain)"/>
    <property type="match status" value="1"/>
</dbReference>
<evidence type="ECO:0000256" key="6">
    <source>
        <dbReference type="SAM" id="SignalP"/>
    </source>
</evidence>
<dbReference type="AlphaFoldDB" id="A0A6B0V918"/>
<dbReference type="PANTHER" id="PTHR11905">
    <property type="entry name" value="ADAM A DISINTEGRIN AND METALLOPROTEASE DOMAIN"/>
    <property type="match status" value="1"/>
</dbReference>
<feature type="signal peptide" evidence="6">
    <location>
        <begin position="1"/>
        <end position="22"/>
    </location>
</feature>
<dbReference type="GO" id="GO:0006509">
    <property type="term" value="P:membrane protein ectodomain proteolysis"/>
    <property type="evidence" value="ECO:0007669"/>
    <property type="project" value="TreeGrafter"/>
</dbReference>
<proteinExistence type="predicted"/>
<keyword evidence="2" id="KW-0378">Hydrolase</keyword>